<accession>A0A821WEB8</accession>
<dbReference type="PANTHER" id="PTHR21505">
    <property type="entry name" value="MADF DOMAIN-CONTAINING PROTEIN-RELATED"/>
    <property type="match status" value="1"/>
</dbReference>
<protein>
    <recommendedName>
        <fullName evidence="2">MADF domain-containing protein</fullName>
    </recommendedName>
</protein>
<feature type="region of interest" description="Disordered" evidence="1">
    <location>
        <begin position="61"/>
        <end position="80"/>
    </location>
</feature>
<comment type="caution">
    <text evidence="3">The sequence shown here is derived from an EMBL/GenBank/DDBJ whole genome shotgun (WGS) entry which is preliminary data.</text>
</comment>
<name>A0A821WEB8_9NEOP</name>
<evidence type="ECO:0000256" key="1">
    <source>
        <dbReference type="SAM" id="MobiDB-lite"/>
    </source>
</evidence>
<organism evidence="3 4">
    <name type="scientific">Pieris macdunnoughi</name>
    <dbReference type="NCBI Taxonomy" id="345717"/>
    <lineage>
        <taxon>Eukaryota</taxon>
        <taxon>Metazoa</taxon>
        <taxon>Ecdysozoa</taxon>
        <taxon>Arthropoda</taxon>
        <taxon>Hexapoda</taxon>
        <taxon>Insecta</taxon>
        <taxon>Pterygota</taxon>
        <taxon>Neoptera</taxon>
        <taxon>Endopterygota</taxon>
        <taxon>Lepidoptera</taxon>
        <taxon>Glossata</taxon>
        <taxon>Ditrysia</taxon>
        <taxon>Papilionoidea</taxon>
        <taxon>Pieridae</taxon>
        <taxon>Pierinae</taxon>
        <taxon>Pieris</taxon>
    </lineage>
</organism>
<feature type="domain" description="MADF" evidence="2">
    <location>
        <begin position="12"/>
        <end position="102"/>
    </location>
</feature>
<dbReference type="AlphaFoldDB" id="A0A821WEB8"/>
<keyword evidence="4" id="KW-1185">Reference proteome</keyword>
<gene>
    <name evidence="3" type="ORF">PMACD_LOCUS13407</name>
</gene>
<sequence length="121" mass="14148">MEVVWSNNQISKLIELYHQRSILWDASNKDKLKKNDAWTDIAAELHISQKEVETKMHILRSQFSREKKKNKTSKRTGSGSEEVIKSKWQWFESLQFLLCCATTSGTSDTMGTFQNLMVTFW</sequence>
<dbReference type="EMBL" id="CAJOBZ010000061">
    <property type="protein sequence ID" value="CAF4925402.1"/>
    <property type="molecule type" value="Genomic_DNA"/>
</dbReference>
<dbReference type="OrthoDB" id="8881252at2759"/>
<evidence type="ECO:0000259" key="2">
    <source>
        <dbReference type="PROSITE" id="PS51029"/>
    </source>
</evidence>
<evidence type="ECO:0000313" key="3">
    <source>
        <dbReference type="EMBL" id="CAF4925402.1"/>
    </source>
</evidence>
<reference evidence="3" key="1">
    <citation type="submission" date="2021-02" db="EMBL/GenBank/DDBJ databases">
        <authorList>
            <person name="Steward A R."/>
        </authorList>
    </citation>
    <scope>NUCLEOTIDE SEQUENCE</scope>
</reference>
<dbReference type="PROSITE" id="PS51029">
    <property type="entry name" value="MADF"/>
    <property type="match status" value="1"/>
</dbReference>
<proteinExistence type="predicted"/>
<evidence type="ECO:0000313" key="4">
    <source>
        <dbReference type="Proteomes" id="UP000663880"/>
    </source>
</evidence>
<dbReference type="Pfam" id="PF10545">
    <property type="entry name" value="MADF_DNA_bdg"/>
    <property type="match status" value="1"/>
</dbReference>
<dbReference type="Proteomes" id="UP000663880">
    <property type="component" value="Unassembled WGS sequence"/>
</dbReference>
<dbReference type="InterPro" id="IPR006578">
    <property type="entry name" value="MADF-dom"/>
</dbReference>
<dbReference type="PANTHER" id="PTHR21505:SF12">
    <property type="entry name" value="MADF DOMAIN-CONTAINING PROTEIN-RELATED"/>
    <property type="match status" value="1"/>
</dbReference>
<dbReference type="SMART" id="SM00595">
    <property type="entry name" value="MADF"/>
    <property type="match status" value="1"/>
</dbReference>